<dbReference type="OrthoDB" id="1050390at2"/>
<dbReference type="SUPFAM" id="SSF52540">
    <property type="entry name" value="P-loop containing nucleoside triphosphate hydrolases"/>
    <property type="match status" value="1"/>
</dbReference>
<dbReference type="InterPro" id="IPR012547">
    <property type="entry name" value="PDDEXK_9"/>
</dbReference>
<dbReference type="PANTHER" id="PTHR34825:SF1">
    <property type="entry name" value="AAA-ATPASE-LIKE DOMAIN-CONTAINING PROTEIN"/>
    <property type="match status" value="1"/>
</dbReference>
<evidence type="ECO:0000313" key="3">
    <source>
        <dbReference type="Proteomes" id="UP000175744"/>
    </source>
</evidence>
<gene>
    <name evidence="2" type="ORF">CLOACE_18510</name>
</gene>
<sequence>MKKMPIGISNFKEIIENNYYYIDKTLLIKEILDDGSKVILLTRPRRFGKTINISMLKYFFEKSEEDKSYLFKGLKIFSQNNVYTKNQGKYPVIFITLKDIKNSNWEMTYNKIKKCIEEEYDRFALLANSECLTEIEKETFNKIRTGIASESDYENSLKYLTEYLDKHFGVAPILLLDEYDVPIQSGYTNGFYDKIIEFIRNWLSGAVKDNNHISFSIMTGILRIGKESIFSGMNNLKVRTILDNQYSEYFGFTEDEIIEMLKYYGREEELETVKEWYDGYIFGKTEIYNPWSIINYIDNKGSAPQAYWLNTSSNDVIHDVIKNSNINIQKNIIKLMEGSSIEEIIDTNIIYLDIYKDDNYLFSLLLLSGYLKAMDTIQNEFGFTVAKLAIPNKEIKIAYRQEIMIQISKGINTMEQIKMVNALVSGDVFTFEKIFTSFLIKTTSFHDSSESFYHGLMLGITTLLIDKYMIKSNRESGFGRFDLVLIPREKEKVAIIMEFKKANTKEELRYKEFKNEIK</sequence>
<accession>A0A1E8EX11</accession>
<dbReference type="AlphaFoldDB" id="A0A1E8EX11"/>
<evidence type="ECO:0000313" key="2">
    <source>
        <dbReference type="EMBL" id="OFI05283.1"/>
    </source>
</evidence>
<dbReference type="STRING" id="1121290.CLAOCE_18510"/>
<dbReference type="PANTHER" id="PTHR34825">
    <property type="entry name" value="CONSERVED PROTEIN, WITH A WEAK D-GALACTARATE DEHYDRATASE/ALTRONATE HYDROLASE DOMAIN"/>
    <property type="match status" value="1"/>
</dbReference>
<dbReference type="Proteomes" id="UP000175744">
    <property type="component" value="Unassembled WGS sequence"/>
</dbReference>
<dbReference type="InterPro" id="IPR018631">
    <property type="entry name" value="AAA-ATPase-like_dom"/>
</dbReference>
<comment type="caution">
    <text evidence="2">The sequence shown here is derived from an EMBL/GenBank/DDBJ whole genome shotgun (WGS) entry which is preliminary data.</text>
</comment>
<dbReference type="Pfam" id="PF09820">
    <property type="entry name" value="AAA-ATPase_like"/>
    <property type="match status" value="1"/>
</dbReference>
<dbReference type="EMBL" id="LZFO01000031">
    <property type="protein sequence ID" value="OFI05283.1"/>
    <property type="molecule type" value="Genomic_DNA"/>
</dbReference>
<protein>
    <submittedName>
        <fullName evidence="2">Putative AAA-ATPase</fullName>
    </submittedName>
</protein>
<dbReference type="PATRIC" id="fig|1121290.3.peg.1870"/>
<organism evidence="2 3">
    <name type="scientific">Clostridium acetireducens DSM 10703</name>
    <dbReference type="NCBI Taxonomy" id="1121290"/>
    <lineage>
        <taxon>Bacteria</taxon>
        <taxon>Bacillati</taxon>
        <taxon>Bacillota</taxon>
        <taxon>Clostridia</taxon>
        <taxon>Eubacteriales</taxon>
        <taxon>Clostridiaceae</taxon>
        <taxon>Clostridium</taxon>
    </lineage>
</organism>
<reference evidence="2 3" key="1">
    <citation type="submission" date="2016-06" db="EMBL/GenBank/DDBJ databases">
        <title>Genome sequence of Clostridium acetireducens DSM 10703.</title>
        <authorList>
            <person name="Poehlein A."/>
            <person name="Fluechter S."/>
            <person name="Duerre P."/>
            <person name="Daniel R."/>
        </authorList>
    </citation>
    <scope>NUCLEOTIDE SEQUENCE [LARGE SCALE GENOMIC DNA]</scope>
    <source>
        <strain evidence="2 3">DSM 10703</strain>
    </source>
</reference>
<name>A0A1E8EX11_9CLOT</name>
<keyword evidence="3" id="KW-1185">Reference proteome</keyword>
<proteinExistence type="predicted"/>
<dbReference type="Gene3D" id="3.40.50.300">
    <property type="entry name" value="P-loop containing nucleotide triphosphate hydrolases"/>
    <property type="match status" value="1"/>
</dbReference>
<dbReference type="Pfam" id="PF08011">
    <property type="entry name" value="PDDEXK_9"/>
    <property type="match status" value="1"/>
</dbReference>
<feature type="domain" description="AAA-ATPase-like" evidence="1">
    <location>
        <begin position="5"/>
        <end position="230"/>
    </location>
</feature>
<dbReference type="InterPro" id="IPR027417">
    <property type="entry name" value="P-loop_NTPase"/>
</dbReference>
<evidence type="ECO:0000259" key="1">
    <source>
        <dbReference type="Pfam" id="PF09820"/>
    </source>
</evidence>